<dbReference type="InterPro" id="IPR032675">
    <property type="entry name" value="LRR_dom_sf"/>
</dbReference>
<evidence type="ECO:0000313" key="7">
    <source>
        <dbReference type="EMBL" id="EEN55944.1"/>
    </source>
</evidence>
<dbReference type="SUPFAM" id="SSF52058">
    <property type="entry name" value="L domain-like"/>
    <property type="match status" value="1"/>
</dbReference>
<dbReference type="AlphaFoldDB" id="C3YUP3"/>
<evidence type="ECO:0000256" key="5">
    <source>
        <dbReference type="ARBA" id="ARBA00032455"/>
    </source>
</evidence>
<organism>
    <name type="scientific">Branchiostoma floridae</name>
    <name type="common">Florida lancelet</name>
    <name type="synonym">Amphioxus</name>
    <dbReference type="NCBI Taxonomy" id="7739"/>
    <lineage>
        <taxon>Eukaryota</taxon>
        <taxon>Metazoa</taxon>
        <taxon>Chordata</taxon>
        <taxon>Cephalochordata</taxon>
        <taxon>Leptocardii</taxon>
        <taxon>Amphioxiformes</taxon>
        <taxon>Branchiostomatidae</taxon>
        <taxon>Branchiostoma</taxon>
    </lineage>
</organism>
<dbReference type="SMART" id="SM00369">
    <property type="entry name" value="LRR_TYP"/>
    <property type="match status" value="5"/>
</dbReference>
<evidence type="ECO:0000259" key="6">
    <source>
        <dbReference type="PROSITE" id="PS51145"/>
    </source>
</evidence>
<dbReference type="PANTHER" id="PTHR48051">
    <property type="match status" value="1"/>
</dbReference>
<dbReference type="InterPro" id="IPR003591">
    <property type="entry name" value="Leu-rich_rpt_typical-subtyp"/>
</dbReference>
<dbReference type="eggNOG" id="KOG4177">
    <property type="taxonomic scope" value="Eukaryota"/>
</dbReference>
<sequence>MKDTDSSKKLDLSNKTLEEIPPNVFSIKEVEILDVSDNPIGSIPVNIASLSNLTEMRAAGCDLREVSGNVSRCTYLRKIDFSRNPHIATLPATMKQLRYLKCVALSGCELTSLPKNLTLLATIETLDLSKNALESLPSDISGLKQVKVLILSDNAFRTIPEFIRSLGLLDCLEMKRNKLNNHQGDLVLNVPAKLKILDLEDNCSLSLVPDGLENLEVIESLNFSYCGVETLPDSIGQISTLKKIHLAGNKLRTLPDSFGRLLNLETLDLEGNRRLSSLPLTLHNLRKLKDKETGTNTGLVLDNVPTMDTPEPKIIKEGVVSVLSELLTEDSLNSVTDNIATEVVDETIIDNLSDDIVTIVEEGLSDELLLDLTDVALVEEQCVENIFASMFEDVISVLLKEVSKETADEDKIILLIIDELWEEMKISMTEEEASSAVRCNTVARGIMEELLQEITDATTKSIALEQEEEWRLGQSVPDEYEKQCSYEISSDSTIVQSLDLQAGCNLSIPPGATDEDTSVISAVLNPHGYDGNLRLRNDELLVSDIIEMRPSGMTFSKPVKLKIPHSLPKFDKEREYFVMTSEDDGRSWKRLKTLSESEQDYRHVIVEVTHFSAFAVGAKPYEHRHEVKEGQDSTLRSSEQTGVELSLPKGCVDGDKKISITVTPVDKDTIMCARRKDSIQLSGIDGMSHIIKFVRGSHMLLNRPATIVLPLSPCKEDNQVRVLSCNENGEWEDVTSSVDDIIQHGSNVTFKTNQLNDFTVVSCKKGTDAREAVKCVTKHVRAKCVKTIIFKKWKEPREEGIMIARMESVLEELVEDRICATVTNENFELQKGTPTPPVVLVENETICAIFHGNIRPDVEMVNERYGVNFKFYCERTDRREFHVKLVDKGGAAASTVKIYSGPRENIVPCLPGDTPLTPLATAEITTPKGPNCHYWLACQRYKNTLGIEDTYFSPDHDKCYCETCHRDRGDRDSYLRGNPQTKYAAPVGWSRFGLSINPAFKDSQRNVFTDWHRGYHGTPAGTVKKILQSSSQLLLPGDVTPGGEKMGPGKGKGFDSVQVFLSPSIKYSGRDLYAKPMRIKDNTDGKEYTARVAFQVCIRPGCYGIMHETVGASRKGETIDPLFSNKELEWFTKERGVHALYGLLVKLDEP</sequence>
<feature type="domain" description="ZU5" evidence="6">
    <location>
        <begin position="482"/>
        <end position="620"/>
    </location>
</feature>
<dbReference type="InParanoid" id="C3YUP3"/>
<evidence type="ECO:0000256" key="3">
    <source>
        <dbReference type="ARBA" id="ARBA00029588"/>
    </source>
</evidence>
<name>C3YUP3_BRAFL</name>
<dbReference type="eggNOG" id="KOG4625">
    <property type="taxonomic scope" value="Eukaryota"/>
</dbReference>
<dbReference type="PROSITE" id="PS51145">
    <property type="entry name" value="ZU5"/>
    <property type="match status" value="1"/>
</dbReference>
<gene>
    <name evidence="7" type="ORF">BRAFLDRAFT_74056</name>
</gene>
<accession>C3YUP3</accession>
<evidence type="ECO:0000256" key="1">
    <source>
        <dbReference type="ARBA" id="ARBA00022614"/>
    </source>
</evidence>
<keyword evidence="2" id="KW-0677">Repeat</keyword>
<proteinExistence type="predicted"/>
<protein>
    <recommendedName>
        <fullName evidence="3">Protein Sur-8 homolog</fullName>
    </recommendedName>
    <alternativeName>
        <fullName evidence="5">Protein soc-2 homolog</fullName>
    </alternativeName>
    <alternativeName>
        <fullName evidence="4">Protein sur-8 homolog</fullName>
    </alternativeName>
</protein>
<dbReference type="Gene3D" id="2.60.220.30">
    <property type="match status" value="2"/>
</dbReference>
<reference evidence="7" key="1">
    <citation type="journal article" date="2008" name="Nature">
        <title>The amphioxus genome and the evolution of the chordate karyotype.</title>
        <authorList>
            <consortium name="US DOE Joint Genome Institute (JGI-PGF)"/>
            <person name="Putnam N.H."/>
            <person name="Butts T."/>
            <person name="Ferrier D.E.K."/>
            <person name="Furlong R.F."/>
            <person name="Hellsten U."/>
            <person name="Kawashima T."/>
            <person name="Robinson-Rechavi M."/>
            <person name="Shoguchi E."/>
            <person name="Terry A."/>
            <person name="Yu J.-K."/>
            <person name="Benito-Gutierrez E.L."/>
            <person name="Dubchak I."/>
            <person name="Garcia-Fernandez J."/>
            <person name="Gibson-Brown J.J."/>
            <person name="Grigoriev I.V."/>
            <person name="Horton A.C."/>
            <person name="de Jong P.J."/>
            <person name="Jurka J."/>
            <person name="Kapitonov V.V."/>
            <person name="Kohara Y."/>
            <person name="Kuroki Y."/>
            <person name="Lindquist E."/>
            <person name="Lucas S."/>
            <person name="Osoegawa K."/>
            <person name="Pennacchio L.A."/>
            <person name="Salamov A.A."/>
            <person name="Satou Y."/>
            <person name="Sauka-Spengler T."/>
            <person name="Schmutz J."/>
            <person name="Shin-I T."/>
            <person name="Toyoda A."/>
            <person name="Bronner-Fraser M."/>
            <person name="Fujiyama A."/>
            <person name="Holland L.Z."/>
            <person name="Holland P.W.H."/>
            <person name="Satoh N."/>
            <person name="Rokhsar D.S."/>
        </authorList>
    </citation>
    <scope>NUCLEOTIDE SEQUENCE [LARGE SCALE GENOMIC DNA]</scope>
    <source>
        <strain evidence="7">S238N-H82</strain>
        <tissue evidence="7">Testes</tissue>
    </source>
</reference>
<dbReference type="EMBL" id="GG666554">
    <property type="protein sequence ID" value="EEN55944.1"/>
    <property type="molecule type" value="Genomic_DNA"/>
</dbReference>
<dbReference type="FunFam" id="2.60.220.30:FF:000022">
    <property type="entry name" value="Ankyrin-3"/>
    <property type="match status" value="1"/>
</dbReference>
<dbReference type="Pfam" id="PF00791">
    <property type="entry name" value="ZU5"/>
    <property type="match status" value="1"/>
</dbReference>
<evidence type="ECO:0000256" key="2">
    <source>
        <dbReference type="ARBA" id="ARBA00022737"/>
    </source>
</evidence>
<dbReference type="InterPro" id="IPR000906">
    <property type="entry name" value="ZU5_dom"/>
</dbReference>
<evidence type="ECO:0000256" key="4">
    <source>
        <dbReference type="ARBA" id="ARBA00029998"/>
    </source>
</evidence>
<keyword evidence="1" id="KW-0433">Leucine-rich repeat</keyword>
<dbReference type="InterPro" id="IPR050216">
    <property type="entry name" value="LRR_domain-containing"/>
</dbReference>
<dbReference type="PANTHER" id="PTHR48051:SF54">
    <property type="entry name" value="LEUCINE-RICH REPEAT-CONTAINING PROTEIN"/>
    <property type="match status" value="1"/>
</dbReference>
<dbReference type="Gene3D" id="3.80.10.10">
    <property type="entry name" value="Ribonuclease Inhibitor"/>
    <property type="match status" value="1"/>
</dbReference>
<dbReference type="eggNOG" id="KOG0619">
    <property type="taxonomic scope" value="Eukaryota"/>
</dbReference>